<protein>
    <submittedName>
        <fullName evidence="4">Cyclic di-GMP phosphodiesterase response regulator RpfG</fullName>
    </submittedName>
</protein>
<evidence type="ECO:0000259" key="2">
    <source>
        <dbReference type="PROSITE" id="PS50110"/>
    </source>
</evidence>
<sequence>MSSGMTEEDGAPVVAVVASQLPAQIVQALRGLDGSIRLFTDIAAARAEIGGGTFDLVVIEQDRPSFDGCGLIRALRATETCARMPILFVASTGDPRALRRSALEAGATDILVASADILDLQIRLRNLIALSLARRENERQARAMHRTVERAVAEASAREREIIRRLMLAAEFRDDQAGDHLTRVAGCVIAIAEGLGLSEAEANDIALASTMHDIGKIGIPDTILLKPGPLTDAERQEMQQHALRGFRMLNDSPSRLLQLAAEIALTHHERWDGKGYPQGLSGTEIPLAGRIIAVADVFDALTSARVYKPAWPLEKARDHLKAQAGTHFDPDCVAAFLSRWDDIVCLMEERPAAACAA</sequence>
<dbReference type="CDD" id="cd00077">
    <property type="entry name" value="HDc"/>
    <property type="match status" value="1"/>
</dbReference>
<name>A0ABQ4TEH3_METOR</name>
<dbReference type="InterPro" id="IPR011006">
    <property type="entry name" value="CheY-like_superfamily"/>
</dbReference>
<feature type="domain" description="HD-GYP" evidence="3">
    <location>
        <begin position="155"/>
        <end position="352"/>
    </location>
</feature>
<reference evidence="4" key="2">
    <citation type="submission" date="2021-08" db="EMBL/GenBank/DDBJ databases">
        <authorList>
            <person name="Tani A."/>
            <person name="Ola A."/>
            <person name="Ogura Y."/>
            <person name="Katsura K."/>
            <person name="Hayashi T."/>
        </authorList>
    </citation>
    <scope>NUCLEOTIDE SEQUENCE</scope>
    <source>
        <strain evidence="4">NBRC 15689</strain>
    </source>
</reference>
<dbReference type="RefSeq" id="WP_238314712.1">
    <property type="nucleotide sequence ID" value="NZ_BPQV01000018.1"/>
</dbReference>
<accession>A0ABQ4TEH3</accession>
<organism evidence="4 5">
    <name type="scientific">Methylobacterium organophilum</name>
    <dbReference type="NCBI Taxonomy" id="410"/>
    <lineage>
        <taxon>Bacteria</taxon>
        <taxon>Pseudomonadati</taxon>
        <taxon>Pseudomonadota</taxon>
        <taxon>Alphaproteobacteria</taxon>
        <taxon>Hyphomicrobiales</taxon>
        <taxon>Methylobacteriaceae</taxon>
        <taxon>Methylobacterium</taxon>
    </lineage>
</organism>
<dbReference type="PANTHER" id="PTHR45228:SF1">
    <property type="entry name" value="CYCLIC DI-GMP PHOSPHODIESTERASE TM_0186"/>
    <property type="match status" value="1"/>
</dbReference>
<proteinExistence type="predicted"/>
<dbReference type="PANTHER" id="PTHR45228">
    <property type="entry name" value="CYCLIC DI-GMP PHOSPHODIESTERASE TM_0186-RELATED"/>
    <property type="match status" value="1"/>
</dbReference>
<feature type="domain" description="Response regulatory" evidence="2">
    <location>
        <begin position="1"/>
        <end position="128"/>
    </location>
</feature>
<keyword evidence="5" id="KW-1185">Reference proteome</keyword>
<dbReference type="InterPro" id="IPR052020">
    <property type="entry name" value="Cyclic_di-GMP/3'3'-cGAMP_PDE"/>
</dbReference>
<dbReference type="InterPro" id="IPR001789">
    <property type="entry name" value="Sig_transdc_resp-reg_receiver"/>
</dbReference>
<reference evidence="4" key="1">
    <citation type="journal article" date="2021" name="Front. Microbiol.">
        <title>Comprehensive Comparative Genomics and Phenotyping of Methylobacterium Species.</title>
        <authorList>
            <person name="Alessa O."/>
            <person name="Ogura Y."/>
            <person name="Fujitani Y."/>
            <person name="Takami H."/>
            <person name="Hayashi T."/>
            <person name="Sahin N."/>
            <person name="Tani A."/>
        </authorList>
    </citation>
    <scope>NUCLEOTIDE SEQUENCE</scope>
    <source>
        <strain evidence="4">NBRC 15689</strain>
    </source>
</reference>
<gene>
    <name evidence="4" type="primary">rpfG_2</name>
    <name evidence="4" type="ORF">LKMONMHP_4552</name>
</gene>
<dbReference type="Gene3D" id="1.10.3210.10">
    <property type="entry name" value="Hypothetical protein af1432"/>
    <property type="match status" value="1"/>
</dbReference>
<evidence type="ECO:0000313" key="5">
    <source>
        <dbReference type="Proteomes" id="UP001055156"/>
    </source>
</evidence>
<evidence type="ECO:0000256" key="1">
    <source>
        <dbReference type="PROSITE-ProRule" id="PRU00169"/>
    </source>
</evidence>
<dbReference type="Proteomes" id="UP001055156">
    <property type="component" value="Unassembled WGS sequence"/>
</dbReference>
<dbReference type="PROSITE" id="PS50110">
    <property type="entry name" value="RESPONSE_REGULATORY"/>
    <property type="match status" value="1"/>
</dbReference>
<dbReference type="EMBL" id="BPQV01000018">
    <property type="protein sequence ID" value="GJE29668.1"/>
    <property type="molecule type" value="Genomic_DNA"/>
</dbReference>
<dbReference type="SUPFAM" id="SSF109604">
    <property type="entry name" value="HD-domain/PDEase-like"/>
    <property type="match status" value="1"/>
</dbReference>
<evidence type="ECO:0000313" key="4">
    <source>
        <dbReference type="EMBL" id="GJE29668.1"/>
    </source>
</evidence>
<dbReference type="PROSITE" id="PS51832">
    <property type="entry name" value="HD_GYP"/>
    <property type="match status" value="1"/>
</dbReference>
<dbReference type="Pfam" id="PF13487">
    <property type="entry name" value="HD_5"/>
    <property type="match status" value="1"/>
</dbReference>
<dbReference type="Gene3D" id="3.40.50.2300">
    <property type="match status" value="1"/>
</dbReference>
<comment type="caution">
    <text evidence="1">Lacks conserved residue(s) required for the propagation of feature annotation.</text>
</comment>
<dbReference type="InterPro" id="IPR003607">
    <property type="entry name" value="HD/PDEase_dom"/>
</dbReference>
<dbReference type="InterPro" id="IPR037522">
    <property type="entry name" value="HD_GYP_dom"/>
</dbReference>
<dbReference type="SUPFAM" id="SSF52172">
    <property type="entry name" value="CheY-like"/>
    <property type="match status" value="1"/>
</dbReference>
<dbReference type="SMART" id="SM00471">
    <property type="entry name" value="HDc"/>
    <property type="match status" value="1"/>
</dbReference>
<comment type="caution">
    <text evidence="4">The sequence shown here is derived from an EMBL/GenBank/DDBJ whole genome shotgun (WGS) entry which is preliminary data.</text>
</comment>
<evidence type="ECO:0000259" key="3">
    <source>
        <dbReference type="PROSITE" id="PS51832"/>
    </source>
</evidence>